<name>A0A0H2RCH8_9AGAM</name>
<evidence type="ECO:0000313" key="1">
    <source>
        <dbReference type="EMBL" id="KLO09489.1"/>
    </source>
</evidence>
<evidence type="ECO:0000313" key="2">
    <source>
        <dbReference type="Proteomes" id="UP000053477"/>
    </source>
</evidence>
<protein>
    <submittedName>
        <fullName evidence="1">Uncharacterized protein</fullName>
    </submittedName>
</protein>
<keyword evidence="2" id="KW-1185">Reference proteome</keyword>
<sequence>MRKFSIPSRLALPVVTQTYALLFARTGLPKAEQRPRCCRSFTCERRIYIERGNECLRYVIECPFLNCPGCGSMARRGGSKGNRRTLEVAETLSESGQPSSDRISRILDAPATFRLMTFKITVTCQDG</sequence>
<dbReference type="Proteomes" id="UP000053477">
    <property type="component" value="Unassembled WGS sequence"/>
</dbReference>
<gene>
    <name evidence="1" type="ORF">SCHPADRAFT_563414</name>
</gene>
<reference evidence="1 2" key="1">
    <citation type="submission" date="2015-04" db="EMBL/GenBank/DDBJ databases">
        <title>Complete genome sequence of Schizopora paradoxa KUC8140, a cosmopolitan wood degrader in East Asia.</title>
        <authorList>
            <consortium name="DOE Joint Genome Institute"/>
            <person name="Min B."/>
            <person name="Park H."/>
            <person name="Jang Y."/>
            <person name="Kim J.-J."/>
            <person name="Kim K.H."/>
            <person name="Pangilinan J."/>
            <person name="Lipzen A."/>
            <person name="Riley R."/>
            <person name="Grigoriev I.V."/>
            <person name="Spatafora J.W."/>
            <person name="Choi I.-G."/>
        </authorList>
    </citation>
    <scope>NUCLEOTIDE SEQUENCE [LARGE SCALE GENOMIC DNA]</scope>
    <source>
        <strain evidence="1 2">KUC8140</strain>
    </source>
</reference>
<accession>A0A0H2RCH8</accession>
<organism evidence="1 2">
    <name type="scientific">Schizopora paradoxa</name>
    <dbReference type="NCBI Taxonomy" id="27342"/>
    <lineage>
        <taxon>Eukaryota</taxon>
        <taxon>Fungi</taxon>
        <taxon>Dikarya</taxon>
        <taxon>Basidiomycota</taxon>
        <taxon>Agaricomycotina</taxon>
        <taxon>Agaricomycetes</taxon>
        <taxon>Hymenochaetales</taxon>
        <taxon>Schizoporaceae</taxon>
        <taxon>Schizopora</taxon>
    </lineage>
</organism>
<dbReference type="EMBL" id="KQ086054">
    <property type="protein sequence ID" value="KLO09489.1"/>
    <property type="molecule type" value="Genomic_DNA"/>
</dbReference>
<proteinExistence type="predicted"/>
<dbReference type="InParanoid" id="A0A0H2RCH8"/>
<dbReference type="AlphaFoldDB" id="A0A0H2RCH8"/>